<dbReference type="Proteomes" id="UP000192520">
    <property type="component" value="Unassembled WGS sequence"/>
</dbReference>
<dbReference type="EMBL" id="MZGJ01000018">
    <property type="protein sequence ID" value="OQX50809.1"/>
    <property type="molecule type" value="Genomic_DNA"/>
</dbReference>
<dbReference type="SUPFAM" id="SSF53448">
    <property type="entry name" value="Nucleotide-diphospho-sugar transferases"/>
    <property type="match status" value="1"/>
</dbReference>
<evidence type="ECO:0008006" key="6">
    <source>
        <dbReference type="Google" id="ProtNLM"/>
    </source>
</evidence>
<dbReference type="InterPro" id="IPR005754">
    <property type="entry name" value="Sortase"/>
</dbReference>
<dbReference type="GO" id="GO:0016787">
    <property type="term" value="F:hydrolase activity"/>
    <property type="evidence" value="ECO:0007669"/>
    <property type="project" value="UniProtKB-KW"/>
</dbReference>
<dbReference type="InterPro" id="IPR029044">
    <property type="entry name" value="Nucleotide-diphossugar_trans"/>
</dbReference>
<dbReference type="AlphaFoldDB" id="A0A1W9NXL2"/>
<evidence type="ECO:0000256" key="3">
    <source>
        <dbReference type="SAM" id="Phobius"/>
    </source>
</evidence>
<feature type="region of interest" description="Disordered" evidence="2">
    <location>
        <begin position="267"/>
        <end position="287"/>
    </location>
</feature>
<dbReference type="InterPro" id="IPR023365">
    <property type="entry name" value="Sortase_dom-sf"/>
</dbReference>
<sequence length="434" mass="49051">MTNFNSHNRQIIVIIPTENPSQDIFELVVNLLDWYANSKIIVVNYGNQNTETQQKLEGLAKITSRLHPLRQSPQNQGIITYALNYLKTLALNPEFTLILNQTEKANQEIINSLVSQLEKNRQLGAVFKGSKHKPQVIAFRHAALANSQKSVFNHQMESSLYLDLISCSGWPFRVLSSRHRFWQKKISRSIKNIISFFLKKNIYLRQAYSFSFAPVFKKSLLAAAILILIAFGTWQLKFLACALTDLAPAIWQNLSFIRYENTPAEAQTSPTASSEQTESSLPSDPCRVSNSDVVQGEMPQKIVIPALNLDLKVVSVPMTNGTWEVNDHVANFAQGTSLPNGVGGNTGIYGHDRPQVFAPIKKLKTGDQIEILTQNSRFIYHVENSYRVTPDRIDIFYSTPQPVLTLLTCDGLFSKQRYAVKANLMKIEKRYCQL</sequence>
<comment type="caution">
    <text evidence="4">The sequence shown here is derived from an EMBL/GenBank/DDBJ whole genome shotgun (WGS) entry which is preliminary data.</text>
</comment>
<reference evidence="5" key="1">
    <citation type="submission" date="2017-03" db="EMBL/GenBank/DDBJ databases">
        <title>Novel pathways for hydrocarbon cycling and metabolic interdependencies in hydrothermal sediment communities.</title>
        <authorList>
            <person name="Dombrowski N."/>
            <person name="Seitz K."/>
            <person name="Teske A."/>
            <person name="Baker B."/>
        </authorList>
    </citation>
    <scope>NUCLEOTIDE SEQUENCE [LARGE SCALE GENOMIC DNA]</scope>
</reference>
<protein>
    <recommendedName>
        <fullName evidence="6">Sortase</fullName>
    </recommendedName>
</protein>
<evidence type="ECO:0000256" key="1">
    <source>
        <dbReference type="ARBA" id="ARBA00022801"/>
    </source>
</evidence>
<keyword evidence="3" id="KW-1133">Transmembrane helix</keyword>
<evidence type="ECO:0000313" key="5">
    <source>
        <dbReference type="Proteomes" id="UP000192520"/>
    </source>
</evidence>
<dbReference type="Gene3D" id="2.40.260.10">
    <property type="entry name" value="Sortase"/>
    <property type="match status" value="1"/>
</dbReference>
<evidence type="ECO:0000256" key="2">
    <source>
        <dbReference type="SAM" id="MobiDB-lite"/>
    </source>
</evidence>
<dbReference type="Pfam" id="PF04203">
    <property type="entry name" value="Sortase"/>
    <property type="match status" value="1"/>
</dbReference>
<gene>
    <name evidence="4" type="ORF">B5M47_03080</name>
</gene>
<proteinExistence type="predicted"/>
<dbReference type="STRING" id="1968527.B5M47_03080"/>
<keyword evidence="3" id="KW-0812">Transmembrane</keyword>
<evidence type="ECO:0000313" key="4">
    <source>
        <dbReference type="EMBL" id="OQX50809.1"/>
    </source>
</evidence>
<dbReference type="Gene3D" id="3.90.550.10">
    <property type="entry name" value="Spore Coat Polysaccharide Biosynthesis Protein SpsA, Chain A"/>
    <property type="match status" value="1"/>
</dbReference>
<organism evidence="4 5">
    <name type="scientific">candidate division CPR3 bacterium 4484_211</name>
    <dbReference type="NCBI Taxonomy" id="1968527"/>
    <lineage>
        <taxon>Bacteria</taxon>
        <taxon>Bacteria division CPR3</taxon>
    </lineage>
</organism>
<keyword evidence="3" id="KW-0472">Membrane</keyword>
<keyword evidence="1" id="KW-0378">Hydrolase</keyword>
<dbReference type="SUPFAM" id="SSF63817">
    <property type="entry name" value="Sortase"/>
    <property type="match status" value="1"/>
</dbReference>
<accession>A0A1W9NXL2</accession>
<feature type="transmembrane region" description="Helical" evidence="3">
    <location>
        <begin position="219"/>
        <end position="236"/>
    </location>
</feature>
<name>A0A1W9NXL2_UNCC3</name>